<dbReference type="CDD" id="cd09272">
    <property type="entry name" value="RNase_HI_RT_Ty1"/>
    <property type="match status" value="1"/>
</dbReference>
<dbReference type="GeneID" id="133032328"/>
<proteinExistence type="predicted"/>
<evidence type="ECO:0000313" key="1">
    <source>
        <dbReference type="EnsemblPlants" id="cds.evm.model.01.2159"/>
    </source>
</evidence>
<accession>A0A803NJZ7</accession>
<protein>
    <recommendedName>
        <fullName evidence="3">Retrovirus-related Pol polyprotein from transposon TNT 1-94</fullName>
    </recommendedName>
</protein>
<organism evidence="1 2">
    <name type="scientific">Cannabis sativa</name>
    <name type="common">Hemp</name>
    <name type="synonym">Marijuana</name>
    <dbReference type="NCBI Taxonomy" id="3483"/>
    <lineage>
        <taxon>Eukaryota</taxon>
        <taxon>Viridiplantae</taxon>
        <taxon>Streptophyta</taxon>
        <taxon>Embryophyta</taxon>
        <taxon>Tracheophyta</taxon>
        <taxon>Spermatophyta</taxon>
        <taxon>Magnoliopsida</taxon>
        <taxon>eudicotyledons</taxon>
        <taxon>Gunneridae</taxon>
        <taxon>Pentapetalae</taxon>
        <taxon>rosids</taxon>
        <taxon>fabids</taxon>
        <taxon>Rosales</taxon>
        <taxon>Cannabaceae</taxon>
        <taxon>Cannabis</taxon>
    </lineage>
</organism>
<dbReference type="Gramene" id="evm.model.01.2159">
    <property type="protein sequence ID" value="cds.evm.model.01.2159"/>
    <property type="gene ID" value="evm.TU.01.2159"/>
</dbReference>
<dbReference type="EnsemblPlants" id="evm.model.01.2159">
    <property type="protein sequence ID" value="cds.evm.model.01.2159"/>
    <property type="gene ID" value="evm.TU.01.2159"/>
</dbReference>
<keyword evidence="2" id="KW-1185">Reference proteome</keyword>
<evidence type="ECO:0000313" key="2">
    <source>
        <dbReference type="Proteomes" id="UP000596661"/>
    </source>
</evidence>
<reference evidence="1" key="1">
    <citation type="submission" date="2018-11" db="EMBL/GenBank/DDBJ databases">
        <authorList>
            <person name="Grassa J C."/>
        </authorList>
    </citation>
    <scope>NUCLEOTIDE SEQUENCE [LARGE SCALE GENOMIC DNA]</scope>
</reference>
<dbReference type="AlphaFoldDB" id="A0A803NJZ7"/>
<dbReference type="OMA" id="NRRRRCE"/>
<dbReference type="PANTHER" id="PTHR11439:SF491">
    <property type="entry name" value="INTEGRASE CATALYTIC DOMAIN-CONTAINING PROTEIN"/>
    <property type="match status" value="1"/>
</dbReference>
<evidence type="ECO:0008006" key="3">
    <source>
        <dbReference type="Google" id="ProtNLM"/>
    </source>
</evidence>
<dbReference type="PANTHER" id="PTHR11439">
    <property type="entry name" value="GAG-POL-RELATED RETROTRANSPOSON"/>
    <property type="match status" value="1"/>
</dbReference>
<gene>
    <name evidence="1" type="primary">LOC133032328</name>
</gene>
<dbReference type="EMBL" id="UZAU01000059">
    <property type="status" value="NOT_ANNOTATED_CDS"/>
    <property type="molecule type" value="Genomic_DNA"/>
</dbReference>
<reference evidence="1" key="2">
    <citation type="submission" date="2021-03" db="UniProtKB">
        <authorList>
            <consortium name="EnsemblPlants"/>
        </authorList>
    </citation>
    <scope>IDENTIFICATION</scope>
</reference>
<dbReference type="RefSeq" id="XP_060962219.1">
    <property type="nucleotide sequence ID" value="XM_061106236.1"/>
</dbReference>
<dbReference type="Proteomes" id="UP000596661">
    <property type="component" value="Chromosome 1"/>
</dbReference>
<sequence length="232" mass="26972">MKFEMHEAKLVVTPLAQHFKLSKYQAPQMEDERRHMGSIQYASCAGCLMYAMVCTRPDLAYAMSIIRRFITDPGLKHLDSVKWVMRYVKRSLNLGLVYKANRRRRCEVEGFVDSAYADYIYTRRSLIGYIFTALGGCISWKSNLQRVVVLSSTEAEFMVATEAIKEAIWLKGLIKELVFRSDDITGHCNNQSALHLMKNPMFHDRSKHIDIKLYFIRDIIAKKEIQVKKDLY</sequence>
<dbReference type="KEGG" id="csav:133032328"/>
<name>A0A803NJZ7_CANSA</name>